<comment type="caution">
    <text evidence="2">The sequence shown here is derived from an EMBL/GenBank/DDBJ whole genome shotgun (WGS) entry which is preliminary data.</text>
</comment>
<feature type="domain" description="DUF6879" evidence="1">
    <location>
        <begin position="33"/>
        <end position="197"/>
    </location>
</feature>
<evidence type="ECO:0000313" key="2">
    <source>
        <dbReference type="EMBL" id="MFC4586938.1"/>
    </source>
</evidence>
<protein>
    <submittedName>
        <fullName evidence="2">DUF6879 family protein</fullName>
    </submittedName>
</protein>
<accession>A0ABV9EC82</accession>
<evidence type="ECO:0000313" key="3">
    <source>
        <dbReference type="Proteomes" id="UP001595891"/>
    </source>
</evidence>
<dbReference type="RefSeq" id="WP_262848953.1">
    <property type="nucleotide sequence ID" value="NZ_JANZYP010000079.1"/>
</dbReference>
<organism evidence="2 3">
    <name type="scientific">Sphaerisporangium corydalis</name>
    <dbReference type="NCBI Taxonomy" id="1441875"/>
    <lineage>
        <taxon>Bacteria</taxon>
        <taxon>Bacillati</taxon>
        <taxon>Actinomycetota</taxon>
        <taxon>Actinomycetes</taxon>
        <taxon>Streptosporangiales</taxon>
        <taxon>Streptosporangiaceae</taxon>
        <taxon>Sphaerisporangium</taxon>
    </lineage>
</organism>
<evidence type="ECO:0000259" key="1">
    <source>
        <dbReference type="Pfam" id="PF21806"/>
    </source>
</evidence>
<sequence length="210" mass="23924">MVPITDNQLDCHVFERVREVEAADMPPEVYGPEFREAYESANGVVWKLERAQHFHEPYEPSWAAMAQGDWERSLLLVDEMRGSLRAEYDGYAEFRRVRVVETPLTPYMQWELHVLAARSEAGERSRVIPATAVRAYEPSGPLPELLIFESTLMYEVLYDENGAHLGGRRITDHDVVAPCLAALIALYDLGEDLRSYHRREVAPLPPPDAS</sequence>
<dbReference type="Pfam" id="PF21806">
    <property type="entry name" value="DUF6879"/>
    <property type="match status" value="1"/>
</dbReference>
<name>A0ABV9EC82_9ACTN</name>
<dbReference type="EMBL" id="JBHSFN010000006">
    <property type="protein sequence ID" value="MFC4586938.1"/>
    <property type="molecule type" value="Genomic_DNA"/>
</dbReference>
<keyword evidence="3" id="KW-1185">Reference proteome</keyword>
<dbReference type="InterPro" id="IPR049244">
    <property type="entry name" value="DUF6879"/>
</dbReference>
<dbReference type="Proteomes" id="UP001595891">
    <property type="component" value="Unassembled WGS sequence"/>
</dbReference>
<proteinExistence type="predicted"/>
<reference evidence="3" key="1">
    <citation type="journal article" date="2019" name="Int. J. Syst. Evol. Microbiol.">
        <title>The Global Catalogue of Microorganisms (GCM) 10K type strain sequencing project: providing services to taxonomists for standard genome sequencing and annotation.</title>
        <authorList>
            <consortium name="The Broad Institute Genomics Platform"/>
            <consortium name="The Broad Institute Genome Sequencing Center for Infectious Disease"/>
            <person name="Wu L."/>
            <person name="Ma J."/>
        </authorList>
    </citation>
    <scope>NUCLEOTIDE SEQUENCE [LARGE SCALE GENOMIC DNA]</scope>
    <source>
        <strain evidence="3">CCUG 49560</strain>
    </source>
</reference>
<gene>
    <name evidence="2" type="ORF">ACFO8L_12680</name>
</gene>